<evidence type="ECO:0000256" key="4">
    <source>
        <dbReference type="ARBA" id="ARBA00022793"/>
    </source>
</evidence>
<evidence type="ECO:0000256" key="2">
    <source>
        <dbReference type="ARBA" id="ARBA00004696"/>
    </source>
</evidence>
<dbReference type="UniPathway" id="UPA00035">
    <property type="reaction ID" value="UER00043"/>
</dbReference>
<dbReference type="InterPro" id="IPR013785">
    <property type="entry name" value="Aldolase_TIM"/>
</dbReference>
<keyword evidence="11" id="KW-1185">Reference proteome</keyword>
<accession>A0A2N0VK62</accession>
<dbReference type="InterPro" id="IPR013798">
    <property type="entry name" value="Indole-3-glycerol_P_synth_dom"/>
</dbReference>
<dbReference type="InterPro" id="IPR045186">
    <property type="entry name" value="Indole-3-glycerol_P_synth"/>
</dbReference>
<name>A0A2N0VK62_9BACT</name>
<evidence type="ECO:0000256" key="6">
    <source>
        <dbReference type="ARBA" id="ARBA00023141"/>
    </source>
</evidence>
<feature type="domain" description="Indole-3-glycerol phosphate synthase" evidence="9">
    <location>
        <begin position="5"/>
        <end position="257"/>
    </location>
</feature>
<comment type="caution">
    <text evidence="10">The sequence shown here is derived from an EMBL/GenBank/DDBJ whole genome shotgun (WGS) entry which is preliminary data.</text>
</comment>
<keyword evidence="3 8" id="KW-0028">Amino-acid biosynthesis</keyword>
<dbReference type="GO" id="GO:0004640">
    <property type="term" value="F:phosphoribosylanthranilate isomerase activity"/>
    <property type="evidence" value="ECO:0007669"/>
    <property type="project" value="TreeGrafter"/>
</dbReference>
<dbReference type="HAMAP" id="MF_00134_B">
    <property type="entry name" value="IGPS_B"/>
    <property type="match status" value="1"/>
</dbReference>
<evidence type="ECO:0000256" key="7">
    <source>
        <dbReference type="ARBA" id="ARBA00023239"/>
    </source>
</evidence>
<dbReference type="PROSITE" id="PS00614">
    <property type="entry name" value="IGPS"/>
    <property type="match status" value="1"/>
</dbReference>
<evidence type="ECO:0000256" key="8">
    <source>
        <dbReference type="HAMAP-Rule" id="MF_00134"/>
    </source>
</evidence>
<dbReference type="EMBL" id="PISP01000001">
    <property type="protein sequence ID" value="PKD44587.1"/>
    <property type="molecule type" value="Genomic_DNA"/>
</dbReference>
<protein>
    <recommendedName>
        <fullName evidence="8">Indole-3-glycerol phosphate synthase</fullName>
        <shortName evidence="8">IGPS</shortName>
        <ecNumber evidence="8">4.1.1.48</ecNumber>
    </recommendedName>
</protein>
<proteinExistence type="inferred from homology"/>
<dbReference type="PANTHER" id="PTHR22854">
    <property type="entry name" value="TRYPTOPHAN BIOSYNTHESIS PROTEIN"/>
    <property type="match status" value="1"/>
</dbReference>
<dbReference type="EC" id="4.1.1.48" evidence="8"/>
<dbReference type="NCBIfam" id="NF001377">
    <property type="entry name" value="PRK00278.2-4"/>
    <property type="match status" value="1"/>
</dbReference>
<dbReference type="Proteomes" id="UP000233398">
    <property type="component" value="Unassembled WGS sequence"/>
</dbReference>
<comment type="similarity">
    <text evidence="8">Belongs to the TrpC family.</text>
</comment>
<dbReference type="OrthoDB" id="9804217at2"/>
<dbReference type="Gene3D" id="3.20.20.70">
    <property type="entry name" value="Aldolase class I"/>
    <property type="match status" value="1"/>
</dbReference>
<dbReference type="InterPro" id="IPR011060">
    <property type="entry name" value="RibuloseP-bd_barrel"/>
</dbReference>
<dbReference type="AlphaFoldDB" id="A0A2N0VK62"/>
<evidence type="ECO:0000259" key="9">
    <source>
        <dbReference type="Pfam" id="PF00218"/>
    </source>
</evidence>
<reference evidence="10 11" key="1">
    <citation type="submission" date="2017-11" db="EMBL/GenBank/DDBJ databases">
        <title>Rhodohalobacter 15182 sp. nov., isolated from a salt lake.</title>
        <authorList>
            <person name="Han S."/>
        </authorList>
    </citation>
    <scope>NUCLEOTIDE SEQUENCE [LARGE SCALE GENOMIC DNA]</scope>
    <source>
        <strain evidence="10 11">15182</strain>
    </source>
</reference>
<dbReference type="SUPFAM" id="SSF51366">
    <property type="entry name" value="Ribulose-phoshate binding barrel"/>
    <property type="match status" value="1"/>
</dbReference>
<dbReference type="GO" id="GO:0004425">
    <property type="term" value="F:indole-3-glycerol-phosphate synthase activity"/>
    <property type="evidence" value="ECO:0007669"/>
    <property type="project" value="UniProtKB-UniRule"/>
</dbReference>
<sequence length="262" mass="29570">MASILEKITDQTKEDLKKRKREVSFQDFESFPRFENQRKSFSEALKVDHSVSIIAEVKKASPSKGLIRQDFDPLKIADRYIESGASAISVLTDEPFFQGSLKYLERISEISPIPLLRKDFIIDPYQVKEARAYGADAVLLIATICEGSQLSELLAAVKEMGLQALVECYHQEEVESLNWDEIEIVGVNNRNLNTFEVDLHRGIELLKLAPEGVVRVSESGIHKKEDIRKLQENDIHSALIGEHLIRQSDPGKALNELLGINN</sequence>
<evidence type="ECO:0000256" key="3">
    <source>
        <dbReference type="ARBA" id="ARBA00022605"/>
    </source>
</evidence>
<dbReference type="GO" id="GO:0000162">
    <property type="term" value="P:L-tryptophan biosynthetic process"/>
    <property type="evidence" value="ECO:0007669"/>
    <property type="project" value="UniProtKB-UniRule"/>
</dbReference>
<gene>
    <name evidence="8" type="primary">trpC</name>
    <name evidence="10" type="ORF">CWD77_03750</name>
</gene>
<keyword evidence="6 8" id="KW-0057">Aromatic amino acid biosynthesis</keyword>
<evidence type="ECO:0000256" key="5">
    <source>
        <dbReference type="ARBA" id="ARBA00022822"/>
    </source>
</evidence>
<comment type="catalytic activity">
    <reaction evidence="1 8">
        <text>1-(2-carboxyphenylamino)-1-deoxy-D-ribulose 5-phosphate + H(+) = (1S,2R)-1-C-(indol-3-yl)glycerol 3-phosphate + CO2 + H2O</text>
        <dbReference type="Rhea" id="RHEA:23476"/>
        <dbReference type="ChEBI" id="CHEBI:15377"/>
        <dbReference type="ChEBI" id="CHEBI:15378"/>
        <dbReference type="ChEBI" id="CHEBI:16526"/>
        <dbReference type="ChEBI" id="CHEBI:58613"/>
        <dbReference type="ChEBI" id="CHEBI:58866"/>
        <dbReference type="EC" id="4.1.1.48"/>
    </reaction>
</comment>
<evidence type="ECO:0000256" key="1">
    <source>
        <dbReference type="ARBA" id="ARBA00001633"/>
    </source>
</evidence>
<dbReference type="InterPro" id="IPR001468">
    <property type="entry name" value="Indole-3-GlycerolPSynthase_CS"/>
</dbReference>
<keyword evidence="5 8" id="KW-0822">Tryptophan biosynthesis</keyword>
<dbReference type="FunFam" id="3.20.20.70:FF:000024">
    <property type="entry name" value="Indole-3-glycerol phosphate synthase"/>
    <property type="match status" value="1"/>
</dbReference>
<evidence type="ECO:0000313" key="11">
    <source>
        <dbReference type="Proteomes" id="UP000233398"/>
    </source>
</evidence>
<dbReference type="RefSeq" id="WP_101071879.1">
    <property type="nucleotide sequence ID" value="NZ_PISP01000001.1"/>
</dbReference>
<organism evidence="10 11">
    <name type="scientific">Rhodohalobacter barkolensis</name>
    <dbReference type="NCBI Taxonomy" id="2053187"/>
    <lineage>
        <taxon>Bacteria</taxon>
        <taxon>Pseudomonadati</taxon>
        <taxon>Balneolota</taxon>
        <taxon>Balneolia</taxon>
        <taxon>Balneolales</taxon>
        <taxon>Balneolaceae</taxon>
        <taxon>Rhodohalobacter</taxon>
    </lineage>
</organism>
<dbReference type="CDD" id="cd00331">
    <property type="entry name" value="IGPS"/>
    <property type="match status" value="1"/>
</dbReference>
<dbReference type="PANTHER" id="PTHR22854:SF2">
    <property type="entry name" value="INDOLE-3-GLYCEROL-PHOSPHATE SYNTHASE"/>
    <property type="match status" value="1"/>
</dbReference>
<comment type="pathway">
    <text evidence="2 8">Amino-acid biosynthesis; L-tryptophan biosynthesis; L-tryptophan from chorismate: step 4/5.</text>
</comment>
<keyword evidence="4 8" id="KW-0210">Decarboxylase</keyword>
<keyword evidence="7 8" id="KW-0456">Lyase</keyword>
<dbReference type="Pfam" id="PF00218">
    <property type="entry name" value="IGPS"/>
    <property type="match status" value="1"/>
</dbReference>
<evidence type="ECO:0000313" key="10">
    <source>
        <dbReference type="EMBL" id="PKD44587.1"/>
    </source>
</evidence>